<evidence type="ECO:0000313" key="2">
    <source>
        <dbReference type="Proteomes" id="UP001055879"/>
    </source>
</evidence>
<proteinExistence type="predicted"/>
<reference evidence="1 2" key="2">
    <citation type="journal article" date="2022" name="Mol. Ecol. Resour.">
        <title>The genomes of chicory, endive, great burdock and yacon provide insights into Asteraceae paleo-polyploidization history and plant inulin production.</title>
        <authorList>
            <person name="Fan W."/>
            <person name="Wang S."/>
            <person name="Wang H."/>
            <person name="Wang A."/>
            <person name="Jiang F."/>
            <person name="Liu H."/>
            <person name="Zhao H."/>
            <person name="Xu D."/>
            <person name="Zhang Y."/>
        </authorList>
    </citation>
    <scope>NUCLEOTIDE SEQUENCE [LARGE SCALE GENOMIC DNA]</scope>
    <source>
        <strain evidence="2">cv. Niubang</strain>
    </source>
</reference>
<evidence type="ECO:0000313" key="1">
    <source>
        <dbReference type="EMBL" id="KAI3681263.1"/>
    </source>
</evidence>
<accession>A0ACB8YCB8</accession>
<comment type="caution">
    <text evidence="1">The sequence shown here is derived from an EMBL/GenBank/DDBJ whole genome shotgun (WGS) entry which is preliminary data.</text>
</comment>
<keyword evidence="2" id="KW-1185">Reference proteome</keyword>
<name>A0ACB8YCB8_ARCLA</name>
<gene>
    <name evidence="1" type="ORF">L6452_36053</name>
</gene>
<dbReference type="EMBL" id="CM042059">
    <property type="protein sequence ID" value="KAI3681263.1"/>
    <property type="molecule type" value="Genomic_DNA"/>
</dbReference>
<protein>
    <submittedName>
        <fullName evidence="1">Uncharacterized protein</fullName>
    </submittedName>
</protein>
<sequence length="571" mass="62957">MRPFHFTTGSAATEDANRAIEQKNGSSIGGRTIGVKQATHRAPLEQRRSKGNEVVPSNDTIKAKDDEDDKTFSTNDIIKTKDGKDDSVFHSDDITMTKDEKDDSSTPIVKHKLAPDSQEKVTALSPCLFLVIEGQSKWLFDAARDNKVSLIMVARTVVIGEILNDDIAEDVHRHARECRSVSSITYPLPKEDIAHHGLLQDGCRLGASSIVYTSVKSARSCVAKLHQKTLRGGTVWARQLGGEGSKANVSEIREMFSAAGFVWDVFIPKNLIQAIQKFNRKIFGKRPIVVDWAVPKKIYTAGSQVTMKDGQKESDEENSSSDLEDDLVELDKNTQHSHGAAVVPDGSDSTEEEVNFDEEANVAKKVLNNFLSSLNGPTASVNDDVFLPQRKQDDKTINVHNKISDGPTTVPHVSKPESLTKTENTNFKSAESEEDLQRTLFICNLPFDVTIEEVKQRFSGFGEVQSFVPVLHPITKRPRGTGILKFITMDAVDAAFSAATTVTDLGIILKGRQLKVLNALNKKATHDKEVKKTKKEEHDHRNLYLAKEGVIIEGTPAAQGVSDSDMSKRRS</sequence>
<dbReference type="Proteomes" id="UP001055879">
    <property type="component" value="Linkage Group LG13"/>
</dbReference>
<organism evidence="1 2">
    <name type="scientific">Arctium lappa</name>
    <name type="common">Greater burdock</name>
    <name type="synonym">Lappa major</name>
    <dbReference type="NCBI Taxonomy" id="4217"/>
    <lineage>
        <taxon>Eukaryota</taxon>
        <taxon>Viridiplantae</taxon>
        <taxon>Streptophyta</taxon>
        <taxon>Embryophyta</taxon>
        <taxon>Tracheophyta</taxon>
        <taxon>Spermatophyta</taxon>
        <taxon>Magnoliopsida</taxon>
        <taxon>eudicotyledons</taxon>
        <taxon>Gunneridae</taxon>
        <taxon>Pentapetalae</taxon>
        <taxon>asterids</taxon>
        <taxon>campanulids</taxon>
        <taxon>Asterales</taxon>
        <taxon>Asteraceae</taxon>
        <taxon>Carduoideae</taxon>
        <taxon>Cardueae</taxon>
        <taxon>Arctiinae</taxon>
        <taxon>Arctium</taxon>
    </lineage>
</organism>
<reference evidence="2" key="1">
    <citation type="journal article" date="2022" name="Mol. Ecol. Resour.">
        <title>The genomes of chicory, endive, great burdock and yacon provide insights into Asteraceae palaeo-polyploidization history and plant inulin production.</title>
        <authorList>
            <person name="Fan W."/>
            <person name="Wang S."/>
            <person name="Wang H."/>
            <person name="Wang A."/>
            <person name="Jiang F."/>
            <person name="Liu H."/>
            <person name="Zhao H."/>
            <person name="Xu D."/>
            <person name="Zhang Y."/>
        </authorList>
    </citation>
    <scope>NUCLEOTIDE SEQUENCE [LARGE SCALE GENOMIC DNA]</scope>
    <source>
        <strain evidence="2">cv. Niubang</strain>
    </source>
</reference>